<dbReference type="Proteomes" id="UP000317369">
    <property type="component" value="Chromosome"/>
</dbReference>
<proteinExistence type="predicted"/>
<keyword evidence="1" id="KW-0732">Signal</keyword>
<organism evidence="2 3">
    <name type="scientific">Poriferisphaera corsica</name>
    <dbReference type="NCBI Taxonomy" id="2528020"/>
    <lineage>
        <taxon>Bacteria</taxon>
        <taxon>Pseudomonadati</taxon>
        <taxon>Planctomycetota</taxon>
        <taxon>Phycisphaerae</taxon>
        <taxon>Phycisphaerales</taxon>
        <taxon>Phycisphaeraceae</taxon>
        <taxon>Poriferisphaera</taxon>
    </lineage>
</organism>
<gene>
    <name evidence="2" type="ORF">KS4_03570</name>
</gene>
<evidence type="ECO:0000313" key="3">
    <source>
        <dbReference type="Proteomes" id="UP000317369"/>
    </source>
</evidence>
<dbReference type="EMBL" id="CP036425">
    <property type="protein sequence ID" value="QDU32325.1"/>
    <property type="molecule type" value="Genomic_DNA"/>
</dbReference>
<evidence type="ECO:0000256" key="1">
    <source>
        <dbReference type="SAM" id="SignalP"/>
    </source>
</evidence>
<name>A0A517YQ24_9BACT</name>
<dbReference type="RefSeq" id="WP_145073718.1">
    <property type="nucleotide sequence ID" value="NZ_CP036425.1"/>
</dbReference>
<dbReference type="AlphaFoldDB" id="A0A517YQ24"/>
<evidence type="ECO:0000313" key="2">
    <source>
        <dbReference type="EMBL" id="QDU32325.1"/>
    </source>
</evidence>
<dbReference type="KEGG" id="pcor:KS4_03570"/>
<feature type="chain" id="PRO_5021977606" description="PEP-CTERM protein-sorting domain-containing protein" evidence="1">
    <location>
        <begin position="26"/>
        <end position="247"/>
    </location>
</feature>
<keyword evidence="3" id="KW-1185">Reference proteome</keyword>
<feature type="signal peptide" evidence="1">
    <location>
        <begin position="1"/>
        <end position="25"/>
    </location>
</feature>
<sequence length="247" mass="26807" precursor="true">MKNIKTLTCAIIACVISLLTTNLNAGNITFNDLTPGTTIPVLGPITPSNTQPITTFTSNGYTLRLDHYYNVFNGTFYTTDGATVTAPSFGMSTNSLFLNSTILHIDFAENGIAPPTEVTIDYVEIKPDLSSEDGAIYNASNFPRFLQTNLGAGFKSLGIFSPWNHNGATLTNTIHNTSGNQYTGTLTITPTSPVDQILSLSFGSSNLYIDSITFTEIPEPTSLAFLTLASLTLIRRRHHSQFNLTHK</sequence>
<protein>
    <recommendedName>
        <fullName evidence="4">PEP-CTERM protein-sorting domain-containing protein</fullName>
    </recommendedName>
</protein>
<evidence type="ECO:0008006" key="4">
    <source>
        <dbReference type="Google" id="ProtNLM"/>
    </source>
</evidence>
<reference evidence="2 3" key="1">
    <citation type="submission" date="2019-02" db="EMBL/GenBank/DDBJ databases">
        <title>Deep-cultivation of Planctomycetes and their phenomic and genomic characterization uncovers novel biology.</title>
        <authorList>
            <person name="Wiegand S."/>
            <person name="Jogler M."/>
            <person name="Boedeker C."/>
            <person name="Pinto D."/>
            <person name="Vollmers J."/>
            <person name="Rivas-Marin E."/>
            <person name="Kohn T."/>
            <person name="Peeters S.H."/>
            <person name="Heuer A."/>
            <person name="Rast P."/>
            <person name="Oberbeckmann S."/>
            <person name="Bunk B."/>
            <person name="Jeske O."/>
            <person name="Meyerdierks A."/>
            <person name="Storesund J.E."/>
            <person name="Kallscheuer N."/>
            <person name="Luecker S."/>
            <person name="Lage O.M."/>
            <person name="Pohl T."/>
            <person name="Merkel B.J."/>
            <person name="Hornburger P."/>
            <person name="Mueller R.-W."/>
            <person name="Bruemmer F."/>
            <person name="Labrenz M."/>
            <person name="Spormann A.M."/>
            <person name="Op den Camp H."/>
            <person name="Overmann J."/>
            <person name="Amann R."/>
            <person name="Jetten M.S.M."/>
            <person name="Mascher T."/>
            <person name="Medema M.H."/>
            <person name="Devos D.P."/>
            <person name="Kaster A.-K."/>
            <person name="Ovreas L."/>
            <person name="Rohde M."/>
            <person name="Galperin M.Y."/>
            <person name="Jogler C."/>
        </authorList>
    </citation>
    <scope>NUCLEOTIDE SEQUENCE [LARGE SCALE GENOMIC DNA]</scope>
    <source>
        <strain evidence="2 3">KS4</strain>
    </source>
</reference>
<accession>A0A517YQ24</accession>